<gene>
    <name evidence="2" type="ORF">CR513_58447</name>
</gene>
<organism evidence="2 3">
    <name type="scientific">Mucuna pruriens</name>
    <name type="common">Velvet bean</name>
    <name type="synonym">Dolichos pruriens</name>
    <dbReference type="NCBI Taxonomy" id="157652"/>
    <lineage>
        <taxon>Eukaryota</taxon>
        <taxon>Viridiplantae</taxon>
        <taxon>Streptophyta</taxon>
        <taxon>Embryophyta</taxon>
        <taxon>Tracheophyta</taxon>
        <taxon>Spermatophyta</taxon>
        <taxon>Magnoliopsida</taxon>
        <taxon>eudicotyledons</taxon>
        <taxon>Gunneridae</taxon>
        <taxon>Pentapetalae</taxon>
        <taxon>rosids</taxon>
        <taxon>fabids</taxon>
        <taxon>Fabales</taxon>
        <taxon>Fabaceae</taxon>
        <taxon>Papilionoideae</taxon>
        <taxon>50 kb inversion clade</taxon>
        <taxon>NPAAA clade</taxon>
        <taxon>indigoferoid/millettioid clade</taxon>
        <taxon>Phaseoleae</taxon>
        <taxon>Mucuna</taxon>
    </lineage>
</organism>
<comment type="caution">
    <text evidence="2">The sequence shown here is derived from an EMBL/GenBank/DDBJ whole genome shotgun (WGS) entry which is preliminary data.</text>
</comment>
<name>A0A371EAY1_MUCPR</name>
<feature type="signal peptide" evidence="1">
    <location>
        <begin position="1"/>
        <end position="18"/>
    </location>
</feature>
<protein>
    <recommendedName>
        <fullName evidence="4">Integrase zinc-binding domain-containing protein</fullName>
    </recommendedName>
</protein>
<accession>A0A371EAY1</accession>
<proteinExistence type="predicted"/>
<feature type="chain" id="PRO_5016587929" description="Integrase zinc-binding domain-containing protein" evidence="1">
    <location>
        <begin position="19"/>
        <end position="119"/>
    </location>
</feature>
<keyword evidence="3" id="KW-1185">Reference proteome</keyword>
<dbReference type="OrthoDB" id="1434734at2759"/>
<reference evidence="2" key="1">
    <citation type="submission" date="2018-05" db="EMBL/GenBank/DDBJ databases">
        <title>Draft genome of Mucuna pruriens seed.</title>
        <authorList>
            <person name="Nnadi N.E."/>
            <person name="Vos R."/>
            <person name="Hasami M.H."/>
            <person name="Devisetty U.K."/>
            <person name="Aguiy J.C."/>
        </authorList>
    </citation>
    <scope>NUCLEOTIDE SEQUENCE [LARGE SCALE GENOMIC DNA]</scope>
    <source>
        <strain evidence="2">JCA_2017</strain>
    </source>
</reference>
<evidence type="ECO:0000256" key="1">
    <source>
        <dbReference type="SAM" id="SignalP"/>
    </source>
</evidence>
<feature type="non-terminal residue" evidence="2">
    <location>
        <position position="1"/>
    </location>
</feature>
<evidence type="ECO:0008006" key="4">
    <source>
        <dbReference type="Google" id="ProtNLM"/>
    </source>
</evidence>
<keyword evidence="1" id="KW-0732">Signal</keyword>
<dbReference type="Proteomes" id="UP000257109">
    <property type="component" value="Unassembled WGS sequence"/>
</dbReference>
<dbReference type="AlphaFoldDB" id="A0A371EAY1"/>
<sequence>MHHIVYVRLLLYLTKCFTYKHHEGEWSNFDIGMGIKSDRAHDCALVTLTQHSELNEGIMPTTNANYANGGFFRHESFLFKDKGLCVPKGSIRELLEREAHKGGLMGHFGELKTYETLIE</sequence>
<dbReference type="EMBL" id="QJKJ01015057">
    <property type="protein sequence ID" value="RDX63159.1"/>
    <property type="molecule type" value="Genomic_DNA"/>
</dbReference>
<evidence type="ECO:0000313" key="3">
    <source>
        <dbReference type="Proteomes" id="UP000257109"/>
    </source>
</evidence>
<evidence type="ECO:0000313" key="2">
    <source>
        <dbReference type="EMBL" id="RDX63159.1"/>
    </source>
</evidence>